<sequence length="861" mass="96323">MPPKAKAKVGAKQRAAPERVASKVEAVDPSGQVSKNFSVWSSQAPSVKESPSTCYAKCLVLPGSTATTYKLRQIDPPGYEDREFEAPTTRLLNCNEETMNPMALRDIGLLNRQNTACVLDFLRVRFMQNMIYTTADPLMVAINPFRDIGNCTDEWIRKYRDAASVQHLPPHSFSIAREAMENLISVNKSQTIIVTGESGAGKTEATKHCMRYFASAKGSMDLRIQKAVMAANPVLEAFGNAKTLRNNNSSRFGRFMQLVLAPHGGILNGRVTGFLLEKVRVCSQSTNERSYHVFYQLLKGASPDQKRKYALEDVKSYRNLNGSAVGTASGCYSVDGIDDVADWEEVQQSLVSMQLTSEDIDNVFSIVSGVLKLGNVQFDGETIDGQDNAAKLDSANYELLREACSLLKLDDVEKVATGLCTTVKTIGNEQVTVRIQKPEAALLCQSLGKAMYDYLFKWIITRLNRTIEPEDGFREFMGMLDIFGFEIFDKNSLEQLLINITNEFLQKNFIDIVFERESKLYRDEGVSTAELVFTDNKEVIETLIGKRDSVFAVLEDSCINKGGNDASFYSLLCQTLGTTRAFRKPQGGDRDLIFTVGHTIADINYCAQNFVSKNSDLLKAELTEVAQDSSSSIVAEMFAGIPVERGKLAKGQLIASQFLKQLDEMMGIILSTEPHFIRCVKPNETKKPLDWDAQKVLNQLFSLSILEALQLKKLGFSWRRPFNEFVAQFRYINLDIDSAMKAATTPARQREVAQQLLTACSKLVEPFNEGKQWQIGKTMVFLKPEVVQELMLLQRRLMEQYSPSVTFLDALIKAKYLRRTALQNAKRGTRLQALIRKRLTQAGKPTCTVLQIDPRQPVIMG</sequence>
<evidence type="ECO:0000259" key="9">
    <source>
        <dbReference type="PROSITE" id="PS51456"/>
    </source>
</evidence>
<reference evidence="10" key="1">
    <citation type="journal article" date="2004" name="Cell Motil. Cytoskeleton">
        <title>Actin and myosin in Gregarina polymorpha.</title>
        <authorList>
            <person name="Heintzelman M.B."/>
        </authorList>
    </citation>
    <scope>NUCLEOTIDE SEQUENCE</scope>
</reference>
<dbReference type="GO" id="GO:0005737">
    <property type="term" value="C:cytoplasm"/>
    <property type="evidence" value="ECO:0007669"/>
    <property type="project" value="TreeGrafter"/>
</dbReference>
<feature type="binding site" evidence="7">
    <location>
        <begin position="196"/>
        <end position="203"/>
    </location>
    <ligand>
        <name>ATP</name>
        <dbReference type="ChEBI" id="CHEBI:30616"/>
    </ligand>
</feature>
<feature type="compositionally biased region" description="Basic residues" evidence="8">
    <location>
        <begin position="1"/>
        <end position="11"/>
    </location>
</feature>
<keyword evidence="5 7" id="KW-0505">Motor protein</keyword>
<dbReference type="EMBL" id="AY382896">
    <property type="protein sequence ID" value="AAQ88311.1"/>
    <property type="molecule type" value="mRNA"/>
</dbReference>
<evidence type="ECO:0000256" key="8">
    <source>
        <dbReference type="SAM" id="MobiDB-lite"/>
    </source>
</evidence>
<dbReference type="PANTHER" id="PTHR13140:SF270">
    <property type="entry name" value="MYOSIN-12"/>
    <property type="match status" value="1"/>
</dbReference>
<dbReference type="Gene3D" id="1.20.120.720">
    <property type="entry name" value="Myosin VI head, motor domain, U50 subdomain"/>
    <property type="match status" value="1"/>
</dbReference>
<dbReference type="PANTHER" id="PTHR13140">
    <property type="entry name" value="MYOSIN"/>
    <property type="match status" value="1"/>
</dbReference>
<keyword evidence="6 7" id="KW-0009">Actin-binding</keyword>
<protein>
    <submittedName>
        <fullName evidence="10">Myosin B</fullName>
    </submittedName>
</protein>
<dbReference type="InterPro" id="IPR001609">
    <property type="entry name" value="Myosin_head_motor_dom-like"/>
</dbReference>
<dbReference type="GO" id="GO:0051015">
    <property type="term" value="F:actin filament binding"/>
    <property type="evidence" value="ECO:0007669"/>
    <property type="project" value="TreeGrafter"/>
</dbReference>
<organism evidence="10">
    <name type="scientific">Gregarina polymorpha</name>
    <name type="common">Clepsidrina polymorpha</name>
    <dbReference type="NCBI Taxonomy" id="198477"/>
    <lineage>
        <taxon>Eukaryota</taxon>
        <taxon>Sar</taxon>
        <taxon>Alveolata</taxon>
        <taxon>Apicomplexa</taxon>
        <taxon>Conoidasida</taxon>
        <taxon>Gregarinasina</taxon>
        <taxon>Eugregarinorida</taxon>
        <taxon>Gregarinidae</taxon>
        <taxon>Gregarina</taxon>
    </lineage>
</organism>
<keyword evidence="4 7" id="KW-0518">Myosin</keyword>
<name>Q6TY04_GREPO</name>
<dbReference type="CDD" id="cd14876">
    <property type="entry name" value="MYSc_Myo14"/>
    <property type="match status" value="1"/>
</dbReference>
<dbReference type="FunFam" id="1.10.10.820:FF:000001">
    <property type="entry name" value="Myosin heavy chain"/>
    <property type="match status" value="1"/>
</dbReference>
<evidence type="ECO:0000256" key="3">
    <source>
        <dbReference type="ARBA" id="ARBA00022840"/>
    </source>
</evidence>
<evidence type="ECO:0000256" key="5">
    <source>
        <dbReference type="ARBA" id="ARBA00023175"/>
    </source>
</evidence>
<dbReference type="Gene3D" id="1.20.58.530">
    <property type="match status" value="1"/>
</dbReference>
<dbReference type="Gene3D" id="6.20.240.20">
    <property type="match status" value="1"/>
</dbReference>
<accession>Q6TY04</accession>
<feature type="domain" description="Myosin motor" evidence="9">
    <location>
        <begin position="102"/>
        <end position="795"/>
    </location>
</feature>
<feature type="compositionally biased region" description="Basic and acidic residues" evidence="8">
    <location>
        <begin position="15"/>
        <end position="26"/>
    </location>
</feature>
<evidence type="ECO:0000313" key="10">
    <source>
        <dbReference type="EMBL" id="AAQ88311.1"/>
    </source>
</evidence>
<dbReference type="GO" id="GO:0000146">
    <property type="term" value="F:microfilament motor activity"/>
    <property type="evidence" value="ECO:0007669"/>
    <property type="project" value="TreeGrafter"/>
</dbReference>
<dbReference type="GO" id="GO:0016020">
    <property type="term" value="C:membrane"/>
    <property type="evidence" value="ECO:0007669"/>
    <property type="project" value="TreeGrafter"/>
</dbReference>
<feature type="region of interest" description="Disordered" evidence="8">
    <location>
        <begin position="1"/>
        <end position="27"/>
    </location>
</feature>
<dbReference type="Gene3D" id="3.40.850.10">
    <property type="entry name" value="Kinesin motor domain"/>
    <property type="match status" value="1"/>
</dbReference>
<dbReference type="InterPro" id="IPR036961">
    <property type="entry name" value="Kinesin_motor_dom_sf"/>
</dbReference>
<dbReference type="GO" id="GO:0007015">
    <property type="term" value="P:actin filament organization"/>
    <property type="evidence" value="ECO:0007669"/>
    <property type="project" value="TreeGrafter"/>
</dbReference>
<dbReference type="GO" id="GO:0016459">
    <property type="term" value="C:myosin complex"/>
    <property type="evidence" value="ECO:0007669"/>
    <property type="project" value="UniProtKB-KW"/>
</dbReference>
<dbReference type="SMART" id="SM00242">
    <property type="entry name" value="MYSc"/>
    <property type="match status" value="1"/>
</dbReference>
<dbReference type="InterPro" id="IPR027417">
    <property type="entry name" value="P-loop_NTPase"/>
</dbReference>
<dbReference type="Pfam" id="PF00063">
    <property type="entry name" value="Myosin_head"/>
    <property type="match status" value="1"/>
</dbReference>
<proteinExistence type="evidence at transcript level"/>
<feature type="region of interest" description="Actin-binding" evidence="7">
    <location>
        <begin position="662"/>
        <end position="684"/>
    </location>
</feature>
<dbReference type="InterPro" id="IPR036044">
    <property type="entry name" value="MYSc_Myo14"/>
</dbReference>
<evidence type="ECO:0000256" key="4">
    <source>
        <dbReference type="ARBA" id="ARBA00023123"/>
    </source>
</evidence>
<keyword evidence="2 7" id="KW-0547">Nucleotide-binding</keyword>
<dbReference type="PRINTS" id="PR00193">
    <property type="entry name" value="MYOSINHEAVY"/>
</dbReference>
<evidence type="ECO:0000256" key="7">
    <source>
        <dbReference type="PROSITE-ProRule" id="PRU00782"/>
    </source>
</evidence>
<keyword evidence="3 7" id="KW-0067">ATP-binding</keyword>
<dbReference type="SUPFAM" id="SSF52540">
    <property type="entry name" value="P-loop containing nucleoside triphosphate hydrolases"/>
    <property type="match status" value="1"/>
</dbReference>
<evidence type="ECO:0000256" key="2">
    <source>
        <dbReference type="ARBA" id="ARBA00022741"/>
    </source>
</evidence>
<evidence type="ECO:0000256" key="1">
    <source>
        <dbReference type="ARBA" id="ARBA00008314"/>
    </source>
</evidence>
<comment type="similarity">
    <text evidence="1 7">Belongs to the TRAFAC class myosin-kinesin ATPase superfamily. Myosin family.</text>
</comment>
<dbReference type="GO" id="GO:0005524">
    <property type="term" value="F:ATP binding"/>
    <property type="evidence" value="ECO:0007669"/>
    <property type="project" value="UniProtKB-UniRule"/>
</dbReference>
<dbReference type="Gene3D" id="1.10.10.820">
    <property type="match status" value="1"/>
</dbReference>
<dbReference type="PROSITE" id="PS51456">
    <property type="entry name" value="MYOSIN_MOTOR"/>
    <property type="match status" value="1"/>
</dbReference>
<dbReference type="AlphaFoldDB" id="Q6TY04"/>
<evidence type="ECO:0000256" key="6">
    <source>
        <dbReference type="ARBA" id="ARBA00023203"/>
    </source>
</evidence>